<dbReference type="RefSeq" id="WP_184749109.1">
    <property type="nucleotide sequence ID" value="NZ_BAAAJR010000008.1"/>
</dbReference>
<feature type="domain" description="HTH marR-type" evidence="2">
    <location>
        <begin position="35"/>
        <end position="163"/>
    </location>
</feature>
<feature type="region of interest" description="Disordered" evidence="1">
    <location>
        <begin position="1"/>
        <end position="29"/>
    </location>
</feature>
<keyword evidence="3" id="KW-0238">DNA-binding</keyword>
<sequence>MSDEQPRATVLQRPAGLEGVATEPLPTALPPEEFTPRLLTLLSNVLVSAQSQGFRSETGRSTNEWRILAAVAATPGLAASEIAESLSINKSLISPTVNRLAEEGLIVLVGGPRGSRPMYLTPDGVRVHDLLAPIAQRGQDLITAELGEEDVHALNAILRRLLARARGGESPAAGSS</sequence>
<dbReference type="GO" id="GO:0003677">
    <property type="term" value="F:DNA binding"/>
    <property type="evidence" value="ECO:0007669"/>
    <property type="project" value="UniProtKB-KW"/>
</dbReference>
<proteinExistence type="predicted"/>
<dbReference type="PROSITE" id="PS50995">
    <property type="entry name" value="HTH_MARR_2"/>
    <property type="match status" value="1"/>
</dbReference>
<dbReference type="GO" id="GO:0003700">
    <property type="term" value="F:DNA-binding transcription factor activity"/>
    <property type="evidence" value="ECO:0007669"/>
    <property type="project" value="InterPro"/>
</dbReference>
<dbReference type="EMBL" id="JACHML010000001">
    <property type="protein sequence ID" value="MBB6389827.1"/>
    <property type="molecule type" value="Genomic_DNA"/>
</dbReference>
<dbReference type="InterPro" id="IPR000835">
    <property type="entry name" value="HTH_MarR-typ"/>
</dbReference>
<evidence type="ECO:0000313" key="4">
    <source>
        <dbReference type="Proteomes" id="UP000537775"/>
    </source>
</evidence>
<accession>A0A7X0FMR0</accession>
<keyword evidence="4" id="KW-1185">Reference proteome</keyword>
<evidence type="ECO:0000256" key="1">
    <source>
        <dbReference type="SAM" id="MobiDB-lite"/>
    </source>
</evidence>
<dbReference type="InterPro" id="IPR036390">
    <property type="entry name" value="WH_DNA-bd_sf"/>
</dbReference>
<dbReference type="InterPro" id="IPR036388">
    <property type="entry name" value="WH-like_DNA-bd_sf"/>
</dbReference>
<organism evidence="3 4">
    <name type="scientific">Microbacterium thalassium</name>
    <dbReference type="NCBI Taxonomy" id="362649"/>
    <lineage>
        <taxon>Bacteria</taxon>
        <taxon>Bacillati</taxon>
        <taxon>Actinomycetota</taxon>
        <taxon>Actinomycetes</taxon>
        <taxon>Micrococcales</taxon>
        <taxon>Microbacteriaceae</taxon>
        <taxon>Microbacterium</taxon>
    </lineage>
</organism>
<comment type="caution">
    <text evidence="3">The sequence shown here is derived from an EMBL/GenBank/DDBJ whole genome shotgun (WGS) entry which is preliminary data.</text>
</comment>
<name>A0A7X0FMR0_9MICO</name>
<dbReference type="Gene3D" id="1.10.10.10">
    <property type="entry name" value="Winged helix-like DNA-binding domain superfamily/Winged helix DNA-binding domain"/>
    <property type="match status" value="1"/>
</dbReference>
<dbReference type="Pfam" id="PF12802">
    <property type="entry name" value="MarR_2"/>
    <property type="match status" value="1"/>
</dbReference>
<dbReference type="SUPFAM" id="SSF46785">
    <property type="entry name" value="Winged helix' DNA-binding domain"/>
    <property type="match status" value="1"/>
</dbReference>
<dbReference type="Proteomes" id="UP000537775">
    <property type="component" value="Unassembled WGS sequence"/>
</dbReference>
<dbReference type="SMART" id="SM00347">
    <property type="entry name" value="HTH_MARR"/>
    <property type="match status" value="1"/>
</dbReference>
<reference evidence="3 4" key="1">
    <citation type="submission" date="2020-08" db="EMBL/GenBank/DDBJ databases">
        <title>Sequencing the genomes of 1000 actinobacteria strains.</title>
        <authorList>
            <person name="Klenk H.-P."/>
        </authorList>
    </citation>
    <scope>NUCLEOTIDE SEQUENCE [LARGE SCALE GENOMIC DNA]</scope>
    <source>
        <strain evidence="3 4">DSM 12511</strain>
    </source>
</reference>
<protein>
    <submittedName>
        <fullName evidence="3">DNA-binding MarR family transcriptional regulator</fullName>
    </submittedName>
</protein>
<evidence type="ECO:0000313" key="3">
    <source>
        <dbReference type="EMBL" id="MBB6389827.1"/>
    </source>
</evidence>
<dbReference type="AlphaFoldDB" id="A0A7X0FMR0"/>
<gene>
    <name evidence="3" type="ORF">HD594_000140</name>
</gene>
<evidence type="ECO:0000259" key="2">
    <source>
        <dbReference type="PROSITE" id="PS50995"/>
    </source>
</evidence>